<dbReference type="PANTHER" id="PTHR43690">
    <property type="entry name" value="NARDILYSIN"/>
    <property type="match status" value="1"/>
</dbReference>
<proteinExistence type="inferred from homology"/>
<dbReference type="STRING" id="69332.A0A388M5E7"/>
<comment type="caution">
    <text evidence="10">The sequence shown here is derived from an EMBL/GenBank/DDBJ whole genome shotgun (WGS) entry which is preliminary data.</text>
</comment>
<evidence type="ECO:0000259" key="9">
    <source>
        <dbReference type="Pfam" id="PF16187"/>
    </source>
</evidence>
<keyword evidence="2" id="KW-0645">Protease</keyword>
<protein>
    <recommendedName>
        <fullName evidence="12">Peptidase M16 middle/third domain-containing protein</fullName>
    </recommendedName>
</protein>
<gene>
    <name evidence="10" type="ORF">CBR_g49619</name>
</gene>
<dbReference type="FunFam" id="3.30.830.10:FF:000005">
    <property type="entry name" value="nardilysin isoform X1"/>
    <property type="match status" value="1"/>
</dbReference>
<sequence>MHLAVLGGEDLDTLEKWVQKMFCGISHGPSVPLEAKWEGGSPWERSGVIYRLESVLDTPVLRLIWSVPAKFYGREPTSAVYVAVLLGHEGPGSLAAFLKDLGLVTSLLTWSDDDEHLSTMNLASTLTKKGHEQVLDVIGYCHQYIKMLQDKGPQEWFWKEMKQMAEVHARFEQEAPSVSHVRQSALLLSLYPKEIALVGCSLYMSWKPELIQELLGCLNPSNLLITVSDKTSFGKNAPGVLVEPVYSTSYIIDTVPDDILKEWENPTSVQADFCLPSPNPFIPEEFTLRCLSQTSPPKGERRESLKEDEGEGEGKTGGHNESEGSATNIKAVEEGTSKQTDQVCSESDSNTTTINEAEEGTNVVEQNVQRMATDDTREADGSTYPAGKDDHKDQLAEAIAGTTPAAGGNHDKQPLNKGAELKQGEGQQQDGGKLACWTKVKPEVIYEDDFIKMWHMMDFKVKTPRTTLYLKLSTGQIHRTARGIALLKLFTVILNDALEKELFSASLAGLGFSVQASESYISVIVHGFSHKLPVYAKTLCESLSKVKLEPMRFEAKKDMIVRAYGDLKIDVDDHLVSLRSDLLFTGFSNEEIGEAFATISLEDMRDFIPDMVDQICVEGFAHGNLLAGEALAFVNVLKEALPLHLTRLCERVKTEFYVLKPGVVYLASEPAKNEDEENSVVEGHALPVWRIVPRLSLETMTAWHASLNRFMSSDGFHVHVAVGDVVLLSSSLLMLCMRVTDARRALLPTP</sequence>
<feature type="compositionally biased region" description="Basic and acidic residues" evidence="7">
    <location>
        <begin position="298"/>
        <end position="322"/>
    </location>
</feature>
<dbReference type="Proteomes" id="UP000265515">
    <property type="component" value="Unassembled WGS sequence"/>
</dbReference>
<feature type="domain" description="Peptidase M16 middle/third" evidence="9">
    <location>
        <begin position="440"/>
        <end position="571"/>
    </location>
</feature>
<dbReference type="AlphaFoldDB" id="A0A388M5E7"/>
<reference evidence="10 11" key="1">
    <citation type="journal article" date="2018" name="Cell">
        <title>The Chara Genome: Secondary Complexity and Implications for Plant Terrestrialization.</title>
        <authorList>
            <person name="Nishiyama T."/>
            <person name="Sakayama H."/>
            <person name="Vries J.D."/>
            <person name="Buschmann H."/>
            <person name="Saint-Marcoux D."/>
            <person name="Ullrich K.K."/>
            <person name="Haas F.B."/>
            <person name="Vanderstraeten L."/>
            <person name="Becker D."/>
            <person name="Lang D."/>
            <person name="Vosolsobe S."/>
            <person name="Rombauts S."/>
            <person name="Wilhelmsson P.K.I."/>
            <person name="Janitza P."/>
            <person name="Kern R."/>
            <person name="Heyl A."/>
            <person name="Rumpler F."/>
            <person name="Villalobos L.I.A.C."/>
            <person name="Clay J.M."/>
            <person name="Skokan R."/>
            <person name="Toyoda A."/>
            <person name="Suzuki Y."/>
            <person name="Kagoshima H."/>
            <person name="Schijlen E."/>
            <person name="Tajeshwar N."/>
            <person name="Catarino B."/>
            <person name="Hetherington A.J."/>
            <person name="Saltykova A."/>
            <person name="Bonnot C."/>
            <person name="Breuninger H."/>
            <person name="Symeonidi A."/>
            <person name="Radhakrishnan G.V."/>
            <person name="Van Nieuwerburgh F."/>
            <person name="Deforce D."/>
            <person name="Chang C."/>
            <person name="Karol K.G."/>
            <person name="Hedrich R."/>
            <person name="Ulvskov P."/>
            <person name="Glockner G."/>
            <person name="Delwiche C.F."/>
            <person name="Petrasek J."/>
            <person name="Van de Peer Y."/>
            <person name="Friml J."/>
            <person name="Beilby M."/>
            <person name="Dolan L."/>
            <person name="Kohara Y."/>
            <person name="Sugano S."/>
            <person name="Fujiyama A."/>
            <person name="Delaux P.-M."/>
            <person name="Quint M."/>
            <person name="TheiBen G."/>
            <person name="Hagemann M."/>
            <person name="Harholt J."/>
            <person name="Dunand C."/>
            <person name="Zachgo S."/>
            <person name="Langdale J."/>
            <person name="Maumus F."/>
            <person name="Straeten D.V.D."/>
            <person name="Gould S.B."/>
            <person name="Rensing S.A."/>
        </authorList>
    </citation>
    <scope>NUCLEOTIDE SEQUENCE [LARGE SCALE GENOMIC DNA]</scope>
    <source>
        <strain evidence="10 11">S276</strain>
    </source>
</reference>
<evidence type="ECO:0000259" key="8">
    <source>
        <dbReference type="Pfam" id="PF05193"/>
    </source>
</evidence>
<dbReference type="Gramene" id="GBG89766">
    <property type="protein sequence ID" value="GBG89766"/>
    <property type="gene ID" value="CBR_g49619"/>
</dbReference>
<evidence type="ECO:0000256" key="5">
    <source>
        <dbReference type="ARBA" id="ARBA00022833"/>
    </source>
</evidence>
<evidence type="ECO:0000256" key="2">
    <source>
        <dbReference type="ARBA" id="ARBA00022670"/>
    </source>
</evidence>
<keyword evidence="11" id="KW-1185">Reference proteome</keyword>
<dbReference type="InterPro" id="IPR032632">
    <property type="entry name" value="Peptidase_M16_M"/>
</dbReference>
<comment type="similarity">
    <text evidence="1">Belongs to the peptidase M16 family.</text>
</comment>
<dbReference type="GO" id="GO:0046872">
    <property type="term" value="F:metal ion binding"/>
    <property type="evidence" value="ECO:0007669"/>
    <property type="project" value="UniProtKB-KW"/>
</dbReference>
<dbReference type="Pfam" id="PF16187">
    <property type="entry name" value="Peptidase_M16_M"/>
    <property type="match status" value="2"/>
</dbReference>
<keyword evidence="4" id="KW-0378">Hydrolase</keyword>
<evidence type="ECO:0008006" key="12">
    <source>
        <dbReference type="Google" id="ProtNLM"/>
    </source>
</evidence>
<feature type="region of interest" description="Disordered" evidence="7">
    <location>
        <begin position="291"/>
        <end position="391"/>
    </location>
</feature>
<evidence type="ECO:0000256" key="3">
    <source>
        <dbReference type="ARBA" id="ARBA00022723"/>
    </source>
</evidence>
<keyword evidence="5" id="KW-0862">Zinc</keyword>
<dbReference type="GO" id="GO:0006508">
    <property type="term" value="P:proteolysis"/>
    <property type="evidence" value="ECO:0007669"/>
    <property type="project" value="UniProtKB-KW"/>
</dbReference>
<dbReference type="OrthoDB" id="4953at2759"/>
<dbReference type="Gene3D" id="3.30.830.10">
    <property type="entry name" value="Metalloenzyme, LuxS/M16 peptidase-like"/>
    <property type="match status" value="2"/>
</dbReference>
<feature type="domain" description="Peptidase M16 middle/third" evidence="9">
    <location>
        <begin position="170"/>
        <end position="294"/>
    </location>
</feature>
<feature type="compositionally biased region" description="Polar residues" evidence="7">
    <location>
        <begin position="337"/>
        <end position="355"/>
    </location>
</feature>
<dbReference type="EMBL" id="BFEA01000761">
    <property type="protein sequence ID" value="GBG89766.1"/>
    <property type="molecule type" value="Genomic_DNA"/>
</dbReference>
<dbReference type="SUPFAM" id="SSF63411">
    <property type="entry name" value="LuxS/MPP-like metallohydrolase"/>
    <property type="match status" value="2"/>
</dbReference>
<dbReference type="Pfam" id="PF05193">
    <property type="entry name" value="Peptidase_M16_C"/>
    <property type="match status" value="1"/>
</dbReference>
<evidence type="ECO:0000256" key="1">
    <source>
        <dbReference type="ARBA" id="ARBA00007261"/>
    </source>
</evidence>
<keyword evidence="6" id="KW-0482">Metalloprotease</keyword>
<evidence type="ECO:0000313" key="10">
    <source>
        <dbReference type="EMBL" id="GBG89766.1"/>
    </source>
</evidence>
<accession>A0A388M5E7</accession>
<dbReference type="InterPro" id="IPR007863">
    <property type="entry name" value="Peptidase_M16_C"/>
</dbReference>
<evidence type="ECO:0000313" key="11">
    <source>
        <dbReference type="Proteomes" id="UP000265515"/>
    </source>
</evidence>
<dbReference type="InterPro" id="IPR050626">
    <property type="entry name" value="Peptidase_M16"/>
</dbReference>
<dbReference type="PANTHER" id="PTHR43690:SF18">
    <property type="entry name" value="INSULIN-DEGRADING ENZYME-RELATED"/>
    <property type="match status" value="1"/>
</dbReference>
<dbReference type="InterPro" id="IPR011249">
    <property type="entry name" value="Metalloenz_LuxS/M16"/>
</dbReference>
<keyword evidence="3" id="KW-0479">Metal-binding</keyword>
<evidence type="ECO:0000256" key="6">
    <source>
        <dbReference type="ARBA" id="ARBA00023049"/>
    </source>
</evidence>
<evidence type="ECO:0000256" key="7">
    <source>
        <dbReference type="SAM" id="MobiDB-lite"/>
    </source>
</evidence>
<name>A0A388M5E7_CHABU</name>
<organism evidence="10 11">
    <name type="scientific">Chara braunii</name>
    <name type="common">Braun's stonewort</name>
    <dbReference type="NCBI Taxonomy" id="69332"/>
    <lineage>
        <taxon>Eukaryota</taxon>
        <taxon>Viridiplantae</taxon>
        <taxon>Streptophyta</taxon>
        <taxon>Charophyceae</taxon>
        <taxon>Charales</taxon>
        <taxon>Characeae</taxon>
        <taxon>Chara</taxon>
    </lineage>
</organism>
<dbReference type="GO" id="GO:0008237">
    <property type="term" value="F:metallopeptidase activity"/>
    <property type="evidence" value="ECO:0007669"/>
    <property type="project" value="UniProtKB-KW"/>
</dbReference>
<feature type="domain" description="Peptidase M16 C-terminal" evidence="8">
    <location>
        <begin position="1"/>
        <end position="163"/>
    </location>
</feature>
<evidence type="ECO:0000256" key="4">
    <source>
        <dbReference type="ARBA" id="ARBA00022801"/>
    </source>
</evidence>